<reference evidence="2" key="1">
    <citation type="journal article" date="2014" name="Front. Microbiol.">
        <title>High frequency of phylogenetically diverse reductive dehalogenase-homologous genes in deep subseafloor sedimentary metagenomes.</title>
        <authorList>
            <person name="Kawai M."/>
            <person name="Futagami T."/>
            <person name="Toyoda A."/>
            <person name="Takaki Y."/>
            <person name="Nishi S."/>
            <person name="Hori S."/>
            <person name="Arai W."/>
            <person name="Tsubouchi T."/>
            <person name="Morono Y."/>
            <person name="Uchiyama I."/>
            <person name="Ito T."/>
            <person name="Fujiyama A."/>
            <person name="Inagaki F."/>
            <person name="Takami H."/>
        </authorList>
    </citation>
    <scope>NUCLEOTIDE SEQUENCE</scope>
    <source>
        <strain evidence="2">Expedition CK06-06</strain>
    </source>
</reference>
<feature type="non-terminal residue" evidence="2">
    <location>
        <position position="1"/>
    </location>
</feature>
<evidence type="ECO:0000313" key="2">
    <source>
        <dbReference type="EMBL" id="GAG75026.1"/>
    </source>
</evidence>
<dbReference type="EMBL" id="BART01018421">
    <property type="protein sequence ID" value="GAG75026.1"/>
    <property type="molecule type" value="Genomic_DNA"/>
</dbReference>
<evidence type="ECO:0000256" key="1">
    <source>
        <dbReference type="SAM" id="Phobius"/>
    </source>
</evidence>
<accession>X1BSA0</accession>
<name>X1BSA0_9ZZZZ</name>
<proteinExistence type="predicted"/>
<sequence length="29" mass="3108">PDGTGITMLLLSLPLTGLYFLGMALTRNK</sequence>
<keyword evidence="1" id="KW-1133">Transmembrane helix</keyword>
<keyword evidence="1" id="KW-0472">Membrane</keyword>
<organism evidence="2">
    <name type="scientific">marine sediment metagenome</name>
    <dbReference type="NCBI Taxonomy" id="412755"/>
    <lineage>
        <taxon>unclassified sequences</taxon>
        <taxon>metagenomes</taxon>
        <taxon>ecological metagenomes</taxon>
    </lineage>
</organism>
<dbReference type="AlphaFoldDB" id="X1BSA0"/>
<comment type="caution">
    <text evidence="2">The sequence shown here is derived from an EMBL/GenBank/DDBJ whole genome shotgun (WGS) entry which is preliminary data.</text>
</comment>
<protein>
    <submittedName>
        <fullName evidence="2">Uncharacterized protein</fullName>
    </submittedName>
</protein>
<gene>
    <name evidence="2" type="ORF">S01H4_34781</name>
</gene>
<keyword evidence="1" id="KW-0812">Transmembrane</keyword>
<feature type="transmembrane region" description="Helical" evidence="1">
    <location>
        <begin position="6"/>
        <end position="25"/>
    </location>
</feature>